<gene>
    <name evidence="2" type="ORF">NOL15_07605</name>
</gene>
<dbReference type="Pfam" id="PF04230">
    <property type="entry name" value="PS_pyruv_trans"/>
    <property type="match status" value="1"/>
</dbReference>
<evidence type="ECO:0000313" key="3">
    <source>
        <dbReference type="Proteomes" id="UP001152879"/>
    </source>
</evidence>
<protein>
    <submittedName>
        <fullName evidence="2">Polysaccharide pyruvyl transferase family protein</fullName>
    </submittedName>
</protein>
<dbReference type="Proteomes" id="UP001152879">
    <property type="component" value="Unassembled WGS sequence"/>
</dbReference>
<keyword evidence="2" id="KW-0808">Transferase</keyword>
<dbReference type="GO" id="GO:0016740">
    <property type="term" value="F:transferase activity"/>
    <property type="evidence" value="ECO:0007669"/>
    <property type="project" value="UniProtKB-KW"/>
</dbReference>
<accession>A0A9X4MLU3</accession>
<reference evidence="2" key="1">
    <citation type="submission" date="2022-07" db="EMBL/GenBank/DDBJ databases">
        <title>Whole Genome Sequencing of Streptococcus suis.</title>
        <authorList>
            <person name="Dai X."/>
            <person name="Huang J."/>
            <person name="Wang L."/>
        </authorList>
    </citation>
    <scope>NUCLEOTIDE SEQUENCE</scope>
    <source>
        <strain evidence="2">SFB2</strain>
    </source>
</reference>
<evidence type="ECO:0000259" key="1">
    <source>
        <dbReference type="Pfam" id="PF04230"/>
    </source>
</evidence>
<proteinExistence type="predicted"/>
<sequence>MKIGIQTIVDYNNYGNRLQNYALQEVLKKRGNEIITLKNEFVNPYMPNEKSENKILKIFHSIEDGIFFNLISNKIRGKYKLIGKYEKERKQRFTTFSEKYISESDYVYKSEYQNSNELNGFDCFIIGSDQVWNYSFRRFSEFDFLPLVNQPKVSYAASFGVDSIPEDLKSFYKKNLSTIDCVSVREDKGKEIIDELLPEKEVKVVLDPTLMLSKQDWENLIAGNKTYDQKFVLTYFLDEPTKETKKYINRIAKEKNLEIKQLANVFDEELWLADPAEFVNLFSQAEMIFTDSFHACVFSIVFEKYFEIFERNTKLKSMNSRIETLMSNLHTGNRWHQGNSKLLEMPDYKTINEYLIQKKEESFEFLESALIECQKKIKVEADV</sequence>
<feature type="domain" description="Polysaccharide pyruvyl transferase" evidence="1">
    <location>
        <begin position="13"/>
        <end position="305"/>
    </location>
</feature>
<dbReference type="AlphaFoldDB" id="A0A9X4MLU3"/>
<organism evidence="2 3">
    <name type="scientific">Streptococcus suis</name>
    <dbReference type="NCBI Taxonomy" id="1307"/>
    <lineage>
        <taxon>Bacteria</taxon>
        <taxon>Bacillati</taxon>
        <taxon>Bacillota</taxon>
        <taxon>Bacilli</taxon>
        <taxon>Lactobacillales</taxon>
        <taxon>Streptococcaceae</taxon>
        <taxon>Streptococcus</taxon>
    </lineage>
</organism>
<name>A0A9X4MLU3_STRSU</name>
<dbReference type="InterPro" id="IPR007345">
    <property type="entry name" value="Polysacch_pyruvyl_Trfase"/>
</dbReference>
<evidence type="ECO:0000313" key="2">
    <source>
        <dbReference type="EMBL" id="MDG4512702.1"/>
    </source>
</evidence>
<comment type="caution">
    <text evidence="2">The sequence shown here is derived from an EMBL/GenBank/DDBJ whole genome shotgun (WGS) entry which is preliminary data.</text>
</comment>
<dbReference type="EMBL" id="JANFML010000023">
    <property type="protein sequence ID" value="MDG4512702.1"/>
    <property type="molecule type" value="Genomic_DNA"/>
</dbReference>